<dbReference type="PROSITE" id="PS51318">
    <property type="entry name" value="TAT"/>
    <property type="match status" value="1"/>
</dbReference>
<sequence>MHTHAMTRRSFLKVGAALTGTLALGDWNLLARSSHRTERPTLVVWWLNGGPAGLFNSADAFFANGAFGVTRDNVRALGNGLYVDAGSLGTLPAVAVAHMASVHFRHGLYSHNDSRAAVLQSGPRSQLLRMAAAMPRSTVSCAIVNNLGLPVGVSANPPVEHDSGFEHIIKLDDARRALSVTQFNDIREAYGAFGTNPTIDSQRATFTAVEALVHEGANVIFAQPAYTGRQDRQFDTHLDDTGKVAREIMAPITPMLATFLSRVMTMPGRNVVTLLTGEFSRTLPGADHAKGGTATVIGKYVKTGAAARQQPDGSPPANAPPPEALWAFVASALRLGETAPFGINPHPGLLARNAAETTSVV</sequence>
<comment type="caution">
    <text evidence="1">The sequence shown here is derived from an EMBL/GenBank/DDBJ whole genome shotgun (WGS) entry which is preliminary data.</text>
</comment>
<reference evidence="2" key="1">
    <citation type="journal article" date="2019" name="Int. J. Syst. Evol. Microbiol.">
        <title>The Global Catalogue of Microorganisms (GCM) 10K type strain sequencing project: providing services to taxonomists for standard genome sequencing and annotation.</title>
        <authorList>
            <consortium name="The Broad Institute Genomics Platform"/>
            <consortium name="The Broad Institute Genome Sequencing Center for Infectious Disease"/>
            <person name="Wu L."/>
            <person name="Ma J."/>
        </authorList>
    </citation>
    <scope>NUCLEOTIDE SEQUENCE [LARGE SCALE GENOMIC DNA]</scope>
    <source>
        <strain evidence="2">NBRC 111980</strain>
    </source>
</reference>
<name>A0ABQ5XN84_9GAMM</name>
<evidence type="ECO:0000313" key="2">
    <source>
        <dbReference type="Proteomes" id="UP001156670"/>
    </source>
</evidence>
<accession>A0ABQ5XN84</accession>
<dbReference type="InterPro" id="IPR006311">
    <property type="entry name" value="TAT_signal"/>
</dbReference>
<organism evidence="1 2">
    <name type="scientific">Dyella acidisoli</name>
    <dbReference type="NCBI Taxonomy" id="1867834"/>
    <lineage>
        <taxon>Bacteria</taxon>
        <taxon>Pseudomonadati</taxon>
        <taxon>Pseudomonadota</taxon>
        <taxon>Gammaproteobacteria</taxon>
        <taxon>Lysobacterales</taxon>
        <taxon>Rhodanobacteraceae</taxon>
        <taxon>Dyella</taxon>
    </lineage>
</organism>
<proteinExistence type="predicted"/>
<evidence type="ECO:0000313" key="1">
    <source>
        <dbReference type="EMBL" id="GLQ92031.1"/>
    </source>
</evidence>
<dbReference type="Proteomes" id="UP001156670">
    <property type="component" value="Unassembled WGS sequence"/>
</dbReference>
<gene>
    <name evidence="1" type="ORF">GCM10007901_09820</name>
</gene>
<dbReference type="RefSeq" id="WP_284319785.1">
    <property type="nucleotide sequence ID" value="NZ_BSOB01000010.1"/>
</dbReference>
<keyword evidence="2" id="KW-1185">Reference proteome</keyword>
<dbReference type="EMBL" id="BSOB01000010">
    <property type="protein sequence ID" value="GLQ92031.1"/>
    <property type="molecule type" value="Genomic_DNA"/>
</dbReference>
<protein>
    <submittedName>
        <fullName evidence="1">Uncharacterized protein</fullName>
    </submittedName>
</protein>